<keyword evidence="1" id="KW-0732">Signal</keyword>
<dbReference type="EMBL" id="CP093442">
    <property type="protein sequence ID" value="UOF01798.1"/>
    <property type="molecule type" value="Genomic_DNA"/>
</dbReference>
<accession>A0ABY4CE33</accession>
<evidence type="ECO:0000313" key="2">
    <source>
        <dbReference type="EMBL" id="UOF01798.1"/>
    </source>
</evidence>
<sequence length="194" mass="21244">MKQFSICFLLVTWIYMLPAQANFFIEPAVTYEQSTDEIDWPTPFTNSTGNTTGLGANIKVGVHALESFFAALDVSYSKPNFENSVSNYDANATSFLYGVVGGAQMPIVGLRLWGGYVLGGEMDPDKSGTVDAKFSGAKGPKVGVGFRILMFSVNLEYSDLKYDKAEVTEDTLGEAEDEMTHKMTTLSFSFPFTL</sequence>
<proteinExistence type="predicted"/>
<reference evidence="2" key="1">
    <citation type="submission" date="2022-03" db="EMBL/GenBank/DDBJ databases">
        <title>Genome Identification and Characterization of new species Bdellovibrio reynosense LBG001 sp. nov. from a Mexico soil sample.</title>
        <authorList>
            <person name="Camilli A."/>
            <person name="Ajao Y."/>
            <person name="Guo X."/>
        </authorList>
    </citation>
    <scope>NUCLEOTIDE SEQUENCE</scope>
    <source>
        <strain evidence="2">LBG001</strain>
    </source>
</reference>
<organism evidence="2 3">
    <name type="scientific">Bdellovibrio reynosensis</name>
    <dbReference type="NCBI Taxonomy" id="2835041"/>
    <lineage>
        <taxon>Bacteria</taxon>
        <taxon>Pseudomonadati</taxon>
        <taxon>Bdellovibrionota</taxon>
        <taxon>Bdellovibrionia</taxon>
        <taxon>Bdellovibrionales</taxon>
        <taxon>Pseudobdellovibrionaceae</taxon>
        <taxon>Bdellovibrio</taxon>
    </lineage>
</organism>
<name>A0ABY4CE33_9BACT</name>
<dbReference type="RefSeq" id="WP_243538402.1">
    <property type="nucleotide sequence ID" value="NZ_CP093442.1"/>
</dbReference>
<evidence type="ECO:0000256" key="1">
    <source>
        <dbReference type="SAM" id="SignalP"/>
    </source>
</evidence>
<keyword evidence="3" id="KW-1185">Reference proteome</keyword>
<feature type="chain" id="PRO_5046603844" description="Outer membrane protein beta-barrel domain-containing protein" evidence="1">
    <location>
        <begin position="22"/>
        <end position="194"/>
    </location>
</feature>
<protein>
    <recommendedName>
        <fullName evidence="4">Outer membrane protein beta-barrel domain-containing protein</fullName>
    </recommendedName>
</protein>
<gene>
    <name evidence="2" type="ORF">MNR06_02375</name>
</gene>
<evidence type="ECO:0008006" key="4">
    <source>
        <dbReference type="Google" id="ProtNLM"/>
    </source>
</evidence>
<evidence type="ECO:0000313" key="3">
    <source>
        <dbReference type="Proteomes" id="UP000830116"/>
    </source>
</evidence>
<feature type="signal peptide" evidence="1">
    <location>
        <begin position="1"/>
        <end position="21"/>
    </location>
</feature>
<dbReference type="Proteomes" id="UP000830116">
    <property type="component" value="Chromosome"/>
</dbReference>